<evidence type="ECO:0000313" key="1">
    <source>
        <dbReference type="EMBL" id="KPV44087.1"/>
    </source>
</evidence>
<gene>
    <name evidence="1" type="ORF">AN477_08390</name>
</gene>
<name>A0A0P9CMA4_9BACL</name>
<keyword evidence="2" id="KW-1185">Reference proteome</keyword>
<dbReference type="PATRIC" id="fig|471514.4.peg.856"/>
<comment type="caution">
    <text evidence="1">The sequence shown here is derived from an EMBL/GenBank/DDBJ whole genome shotgun (WGS) entry which is preliminary data.</text>
</comment>
<dbReference type="EMBL" id="LJCO01000040">
    <property type="protein sequence ID" value="KPV44087.1"/>
    <property type="molecule type" value="Genomic_DNA"/>
</dbReference>
<accession>A0A0P9CMA4</accession>
<dbReference type="AlphaFoldDB" id="A0A0P9CMA4"/>
<reference evidence="1 2" key="1">
    <citation type="submission" date="2015-09" db="EMBL/GenBank/DDBJ databases">
        <title>Draft genome sequence of Alicyclobacillus ferrooxydans DSM 22381.</title>
        <authorList>
            <person name="Hemp J."/>
        </authorList>
    </citation>
    <scope>NUCLEOTIDE SEQUENCE [LARGE SCALE GENOMIC DNA]</scope>
    <source>
        <strain evidence="1 2">TC-34</strain>
    </source>
</reference>
<dbReference type="STRING" id="471514.AN477_08390"/>
<proteinExistence type="predicted"/>
<dbReference type="Proteomes" id="UP000050482">
    <property type="component" value="Unassembled WGS sequence"/>
</dbReference>
<sequence>MPIRDDLTFEYEMPVEIKQCFTKEFMTDFREKAIEVFKQNDIRQGKTPYEYEKSTYYSWWIHMEGTSGFHDAFKEICEKYDLDHVVNYYKQLPWYDADLFDSELGDLLVRYGLVELGTAEEHEISKSSMFRCDE</sequence>
<organism evidence="1 2">
    <name type="scientific">Alicyclobacillus ferrooxydans</name>
    <dbReference type="NCBI Taxonomy" id="471514"/>
    <lineage>
        <taxon>Bacteria</taxon>
        <taxon>Bacillati</taxon>
        <taxon>Bacillota</taxon>
        <taxon>Bacilli</taxon>
        <taxon>Bacillales</taxon>
        <taxon>Alicyclobacillaceae</taxon>
        <taxon>Alicyclobacillus</taxon>
    </lineage>
</organism>
<evidence type="ECO:0000313" key="2">
    <source>
        <dbReference type="Proteomes" id="UP000050482"/>
    </source>
</evidence>
<protein>
    <submittedName>
        <fullName evidence="1">Uncharacterized protein</fullName>
    </submittedName>
</protein>
<dbReference type="RefSeq" id="WP_054968728.1">
    <property type="nucleotide sequence ID" value="NZ_LJCO01000040.1"/>
</dbReference>